<gene>
    <name evidence="5" type="ORF">LCGC14_3000450</name>
</gene>
<feature type="non-terminal residue" evidence="5">
    <location>
        <position position="1"/>
    </location>
</feature>
<dbReference type="Gene3D" id="3.90.45.10">
    <property type="entry name" value="Peptide deformylase"/>
    <property type="match status" value="1"/>
</dbReference>
<dbReference type="PANTHER" id="PTHR11496">
    <property type="entry name" value="ALCOHOL DEHYDROGENASE"/>
    <property type="match status" value="1"/>
</dbReference>
<comment type="similarity">
    <text evidence="1">Belongs to the iron-containing alcohol dehydrogenase family.</text>
</comment>
<comment type="caution">
    <text evidence="5">The sequence shown here is derived from an EMBL/GenBank/DDBJ whole genome shotgun (WGS) entry which is preliminary data.</text>
</comment>
<evidence type="ECO:0000259" key="4">
    <source>
        <dbReference type="Pfam" id="PF00465"/>
    </source>
</evidence>
<dbReference type="GO" id="GO:0046872">
    <property type="term" value="F:metal ion binding"/>
    <property type="evidence" value="ECO:0007669"/>
    <property type="project" value="InterPro"/>
</dbReference>
<organism evidence="5">
    <name type="scientific">marine sediment metagenome</name>
    <dbReference type="NCBI Taxonomy" id="412755"/>
    <lineage>
        <taxon>unclassified sequences</taxon>
        <taxon>metagenomes</taxon>
        <taxon>ecological metagenomes</taxon>
    </lineage>
</organism>
<proteinExistence type="inferred from homology"/>
<dbReference type="PRINTS" id="PR01576">
    <property type="entry name" value="PDEFORMYLASE"/>
</dbReference>
<protein>
    <recommendedName>
        <fullName evidence="4">Alcohol dehydrogenase iron-type/glycerol dehydrogenase GldA domain-containing protein</fullName>
    </recommendedName>
</protein>
<dbReference type="Gene3D" id="3.40.50.1970">
    <property type="match status" value="1"/>
</dbReference>
<dbReference type="Pfam" id="PF00465">
    <property type="entry name" value="Fe-ADH"/>
    <property type="match status" value="1"/>
</dbReference>
<keyword evidence="3" id="KW-0560">Oxidoreductase</keyword>
<feature type="domain" description="Alcohol dehydrogenase iron-type/glycerol dehydrogenase GldA" evidence="4">
    <location>
        <begin position="1"/>
        <end position="90"/>
    </location>
</feature>
<evidence type="ECO:0000313" key="5">
    <source>
        <dbReference type="EMBL" id="KKK62826.1"/>
    </source>
</evidence>
<comment type="similarity">
    <text evidence="2">Belongs to the polypeptide deformylase family.</text>
</comment>
<dbReference type="InterPro" id="IPR039697">
    <property type="entry name" value="Alcohol_dehydrogenase_Fe"/>
</dbReference>
<dbReference type="InterPro" id="IPR036821">
    <property type="entry name" value="Peptide_deformylase_sf"/>
</dbReference>
<evidence type="ECO:0000256" key="3">
    <source>
        <dbReference type="ARBA" id="ARBA00023002"/>
    </source>
</evidence>
<dbReference type="GO" id="GO:0004022">
    <property type="term" value="F:alcohol dehydrogenase (NAD+) activity"/>
    <property type="evidence" value="ECO:0007669"/>
    <property type="project" value="TreeGrafter"/>
</dbReference>
<dbReference type="InterPro" id="IPR001670">
    <property type="entry name" value="ADH_Fe/GldA"/>
</dbReference>
<sequence length="365" mass="37886">GGSTIDAAKASTVLAALADGAHDVEPWFGAGKVTDALLAAGRKLPAFVAVQTAAGSAAHLTKYSNITDPQTAQKKLIIDEAVVPARAVFDYDLTCTASAELTLDGAFDGISHILETYYGAADETVDRLEAIAKAGVELIVGAVAAAAKAPDDRAAREGLGLGTDLGGYAIMVGGTNGPHLNSFSFVDVLAHGRACAILLPYYTVLFAPAIQRQLRVLGDVYHRRGLMRTDPADLAGRDLGVAVAEGMMALSRAVGFPVTLGEVPGFTDEHVARALGPEDTELAEQTGTDLVDTMRANQGCVGIAAPQLNELVRMLVVDLSEHPRATTNNGLLVLVNPHIVTSSGAEVGREGCLSIPDLTANVRRA</sequence>
<dbReference type="InterPro" id="IPR023635">
    <property type="entry name" value="Peptide_deformylase"/>
</dbReference>
<dbReference type="SUPFAM" id="SSF56796">
    <property type="entry name" value="Dehydroquinate synthase-like"/>
    <property type="match status" value="1"/>
</dbReference>
<dbReference type="Pfam" id="PF01327">
    <property type="entry name" value="Pep_deformylase"/>
    <property type="match status" value="1"/>
</dbReference>
<dbReference type="AlphaFoldDB" id="A0A0F8ZSB0"/>
<dbReference type="PANTHER" id="PTHR11496:SF102">
    <property type="entry name" value="ALCOHOL DEHYDROGENASE 4"/>
    <property type="match status" value="1"/>
</dbReference>
<reference evidence="5" key="1">
    <citation type="journal article" date="2015" name="Nature">
        <title>Complex archaea that bridge the gap between prokaryotes and eukaryotes.</title>
        <authorList>
            <person name="Spang A."/>
            <person name="Saw J.H."/>
            <person name="Jorgensen S.L."/>
            <person name="Zaremba-Niedzwiedzka K."/>
            <person name="Martijn J."/>
            <person name="Lind A.E."/>
            <person name="van Eijk R."/>
            <person name="Schleper C."/>
            <person name="Guy L."/>
            <person name="Ettema T.J."/>
        </authorList>
    </citation>
    <scope>NUCLEOTIDE SEQUENCE</scope>
</reference>
<feature type="non-terminal residue" evidence="5">
    <location>
        <position position="365"/>
    </location>
</feature>
<accession>A0A0F8ZSB0</accession>
<evidence type="ECO:0000256" key="2">
    <source>
        <dbReference type="ARBA" id="ARBA00010759"/>
    </source>
</evidence>
<dbReference type="EMBL" id="LAZR01061810">
    <property type="protein sequence ID" value="KKK62826.1"/>
    <property type="molecule type" value="Genomic_DNA"/>
</dbReference>
<evidence type="ECO:0000256" key="1">
    <source>
        <dbReference type="ARBA" id="ARBA00007358"/>
    </source>
</evidence>
<dbReference type="SUPFAM" id="SSF56420">
    <property type="entry name" value="Peptide deformylase"/>
    <property type="match status" value="1"/>
</dbReference>
<name>A0A0F8ZSB0_9ZZZZ</name>
<dbReference type="GO" id="GO:0042586">
    <property type="term" value="F:peptide deformylase activity"/>
    <property type="evidence" value="ECO:0007669"/>
    <property type="project" value="InterPro"/>
</dbReference>
<dbReference type="Gene3D" id="1.20.1090.10">
    <property type="entry name" value="Dehydroquinate synthase-like - alpha domain"/>
    <property type="match status" value="1"/>
</dbReference>